<dbReference type="RefSeq" id="WP_094033468.1">
    <property type="nucleotide sequence ID" value="NZ_CP022540.1"/>
</dbReference>
<evidence type="ECO:0000256" key="1">
    <source>
        <dbReference type="SAM" id="SignalP"/>
    </source>
</evidence>
<gene>
    <name evidence="2" type="ORF">ANTHELSMS3_00464</name>
</gene>
<keyword evidence="3" id="KW-1185">Reference proteome</keyword>
<dbReference type="InterPro" id="IPR015943">
    <property type="entry name" value="WD40/YVTN_repeat-like_dom_sf"/>
</dbReference>
<dbReference type="EMBL" id="CP022540">
    <property type="protein sequence ID" value="ASP19184.1"/>
    <property type="molecule type" value="Genomic_DNA"/>
</dbReference>
<feature type="signal peptide" evidence="1">
    <location>
        <begin position="1"/>
        <end position="20"/>
    </location>
</feature>
<organism evidence="2 3">
    <name type="scientific">Antarctobacter heliothermus</name>
    <dbReference type="NCBI Taxonomy" id="74033"/>
    <lineage>
        <taxon>Bacteria</taxon>
        <taxon>Pseudomonadati</taxon>
        <taxon>Pseudomonadota</taxon>
        <taxon>Alphaproteobacteria</taxon>
        <taxon>Rhodobacterales</taxon>
        <taxon>Roseobacteraceae</taxon>
        <taxon>Antarctobacter</taxon>
    </lineage>
</organism>
<proteinExistence type="predicted"/>
<dbReference type="KEGG" id="aht:ANTHELSMS3_00464"/>
<evidence type="ECO:0000313" key="3">
    <source>
        <dbReference type="Proteomes" id="UP000203589"/>
    </source>
</evidence>
<dbReference type="SUPFAM" id="SSF50969">
    <property type="entry name" value="YVTN repeat-like/Quinoprotein amine dehydrogenase"/>
    <property type="match status" value="1"/>
</dbReference>
<dbReference type="InterPro" id="IPR011044">
    <property type="entry name" value="Quino_amine_DH_bsu"/>
</dbReference>
<feature type="chain" id="PRO_5012217294" evidence="1">
    <location>
        <begin position="21"/>
        <end position="345"/>
    </location>
</feature>
<dbReference type="OrthoDB" id="7810522at2"/>
<dbReference type="Gene3D" id="2.130.10.10">
    <property type="entry name" value="YVTN repeat-like/Quinoprotein amine dehydrogenase"/>
    <property type="match status" value="1"/>
</dbReference>
<accession>A0A222DYY2</accession>
<evidence type="ECO:0000313" key="2">
    <source>
        <dbReference type="EMBL" id="ASP19184.1"/>
    </source>
</evidence>
<name>A0A222DYY2_9RHOB</name>
<protein>
    <submittedName>
        <fullName evidence="2">Uncharacterized protein</fullName>
    </submittedName>
</protein>
<reference evidence="2 3" key="1">
    <citation type="submission" date="2017-07" db="EMBL/GenBank/DDBJ databases">
        <title>Genome Sequence of Antarctobacter heliothermus Strain SMS3 Isolated from a culture of the Diatom Skeletonema marinoi.</title>
        <authorList>
            <person name="Topel M."/>
            <person name="Pinder M.I.M."/>
            <person name="Johansson O.N."/>
            <person name="Kourtchenko O."/>
            <person name="Godhe A."/>
            <person name="Clarke A.K."/>
        </authorList>
    </citation>
    <scope>NUCLEOTIDE SEQUENCE [LARGE SCALE GENOMIC DNA]</scope>
    <source>
        <strain evidence="2 3">SMS3</strain>
    </source>
</reference>
<dbReference type="AlphaFoldDB" id="A0A222DYY2"/>
<sequence length="345" mass="37128">MRSIFSFAAALALAGLSAGAAQSQSIETISVSPDGKTVLVGGSNRTVYTISADSMEVTGRQYVPHLVRQIVHGAIGELVFFRDDADVVTAYKVDGMAEAWSVSDVDDMAYDAQTRVIAALDQHFKDDSVRLLQASTGEQLARVAMGKIKANLIALEPGAGKALILTGYTKTDAEQKQDEPEDLTKLQKADFKQMTDGYVSNVVTVDFVSGSFEMAETPYRVSYPKAVRVSDGKMMILRTNVDSMLLGPDGTGALIDLGEDYFNHAGIDAKGENYILAKSVELRFMPVSGEGAEGVLKGDRLRGGPAEWITAMTEAADGTLYFGTNAYRLLRVGPTRGKIEIMPVF</sequence>
<dbReference type="Proteomes" id="UP000203589">
    <property type="component" value="Chromosome"/>
</dbReference>
<keyword evidence="1" id="KW-0732">Signal</keyword>